<reference evidence="1" key="1">
    <citation type="submission" date="2023-04" db="EMBL/GenBank/DDBJ databases">
        <title>A chromosome-level genome assembly of the parasitoid wasp Eretmocerus hayati.</title>
        <authorList>
            <person name="Zhong Y."/>
            <person name="Liu S."/>
            <person name="Liu Y."/>
        </authorList>
    </citation>
    <scope>NUCLEOTIDE SEQUENCE</scope>
    <source>
        <strain evidence="1">ZJU_SS_LIU_2023</strain>
    </source>
</reference>
<accession>A0ACC2PPI1</accession>
<protein>
    <submittedName>
        <fullName evidence="1">Uncharacterized protein</fullName>
    </submittedName>
</protein>
<sequence>MTQDSGAPGCSTPGPLAEPYRSLHTDLLGALRSRASGTLLDLVTYGFSLRKFASEGSEDAAVSLYHFPERLLVLLGKSVMDLAPFDDCHAGRVIELDYRDRNPRGSAYAEHIAGQVNYGLFPLQPG</sequence>
<dbReference type="Proteomes" id="UP001239111">
    <property type="component" value="Chromosome 1"/>
</dbReference>
<evidence type="ECO:0000313" key="1">
    <source>
        <dbReference type="EMBL" id="KAJ8685023.1"/>
    </source>
</evidence>
<dbReference type="EMBL" id="CM056741">
    <property type="protein sequence ID" value="KAJ8685023.1"/>
    <property type="molecule type" value="Genomic_DNA"/>
</dbReference>
<name>A0ACC2PPI1_9HYME</name>
<proteinExistence type="predicted"/>
<comment type="caution">
    <text evidence="1">The sequence shown here is derived from an EMBL/GenBank/DDBJ whole genome shotgun (WGS) entry which is preliminary data.</text>
</comment>
<evidence type="ECO:0000313" key="2">
    <source>
        <dbReference type="Proteomes" id="UP001239111"/>
    </source>
</evidence>
<keyword evidence="2" id="KW-1185">Reference proteome</keyword>
<organism evidence="1 2">
    <name type="scientific">Eretmocerus hayati</name>
    <dbReference type="NCBI Taxonomy" id="131215"/>
    <lineage>
        <taxon>Eukaryota</taxon>
        <taxon>Metazoa</taxon>
        <taxon>Ecdysozoa</taxon>
        <taxon>Arthropoda</taxon>
        <taxon>Hexapoda</taxon>
        <taxon>Insecta</taxon>
        <taxon>Pterygota</taxon>
        <taxon>Neoptera</taxon>
        <taxon>Endopterygota</taxon>
        <taxon>Hymenoptera</taxon>
        <taxon>Apocrita</taxon>
        <taxon>Proctotrupomorpha</taxon>
        <taxon>Chalcidoidea</taxon>
        <taxon>Aphelinidae</taxon>
        <taxon>Aphelininae</taxon>
        <taxon>Eretmocerus</taxon>
    </lineage>
</organism>
<gene>
    <name evidence="1" type="ORF">QAD02_020816</name>
</gene>